<feature type="chain" id="PRO_5040465166" evidence="1">
    <location>
        <begin position="33"/>
        <end position="144"/>
    </location>
</feature>
<protein>
    <submittedName>
        <fullName evidence="2">Uncharacterized protein</fullName>
    </submittedName>
</protein>
<proteinExistence type="predicted"/>
<dbReference type="Gene3D" id="1.10.238.20">
    <property type="entry name" value="Pheromone/general odorant binding protein domain"/>
    <property type="match status" value="1"/>
</dbReference>
<evidence type="ECO:0000256" key="1">
    <source>
        <dbReference type="SAM" id="SignalP"/>
    </source>
</evidence>
<dbReference type="SUPFAM" id="SSF47565">
    <property type="entry name" value="Insect pheromone/odorant-binding proteins"/>
    <property type="match status" value="1"/>
</dbReference>
<dbReference type="AlphaFoldDB" id="A0A9N9MIE8"/>
<accession>A0A9N9MIE8</accession>
<name>A0A9N9MIE8_9CUCU</name>
<reference evidence="2" key="1">
    <citation type="submission" date="2022-01" db="EMBL/GenBank/DDBJ databases">
        <authorList>
            <person name="King R."/>
        </authorList>
    </citation>
    <scope>NUCLEOTIDE SEQUENCE</scope>
</reference>
<dbReference type="Proteomes" id="UP001152799">
    <property type="component" value="Chromosome 2"/>
</dbReference>
<evidence type="ECO:0000313" key="2">
    <source>
        <dbReference type="EMBL" id="CAG9764315.1"/>
    </source>
</evidence>
<keyword evidence="1" id="KW-0732">Signal</keyword>
<sequence length="144" mass="16219">MKKHHTNSYSKMFQSTLAIALLLGLAYQMVSTEKNSPGELFMRNVPMEKVEKCAEELGLIKEEVKMYLGTGNRVPVEKELCLHKCAATSVGAIKNGKMNLDYIKANFPPELENDMDKIVGCFEKIDSITVCQDMLQVQKCLKKN</sequence>
<organism evidence="2 3">
    <name type="scientific">Ceutorhynchus assimilis</name>
    <name type="common">cabbage seed weevil</name>
    <dbReference type="NCBI Taxonomy" id="467358"/>
    <lineage>
        <taxon>Eukaryota</taxon>
        <taxon>Metazoa</taxon>
        <taxon>Ecdysozoa</taxon>
        <taxon>Arthropoda</taxon>
        <taxon>Hexapoda</taxon>
        <taxon>Insecta</taxon>
        <taxon>Pterygota</taxon>
        <taxon>Neoptera</taxon>
        <taxon>Endopterygota</taxon>
        <taxon>Coleoptera</taxon>
        <taxon>Polyphaga</taxon>
        <taxon>Cucujiformia</taxon>
        <taxon>Curculionidae</taxon>
        <taxon>Ceutorhynchinae</taxon>
        <taxon>Ceutorhynchus</taxon>
    </lineage>
</organism>
<dbReference type="EMBL" id="OU892278">
    <property type="protein sequence ID" value="CAG9764315.1"/>
    <property type="molecule type" value="Genomic_DNA"/>
</dbReference>
<keyword evidence="3" id="KW-1185">Reference proteome</keyword>
<gene>
    <name evidence="2" type="ORF">CEUTPL_LOCUS4955</name>
</gene>
<feature type="signal peptide" evidence="1">
    <location>
        <begin position="1"/>
        <end position="32"/>
    </location>
</feature>
<dbReference type="CDD" id="cd23992">
    <property type="entry name" value="PBP_GOBP"/>
    <property type="match status" value="1"/>
</dbReference>
<dbReference type="InterPro" id="IPR036728">
    <property type="entry name" value="PBP_GOBP_sf"/>
</dbReference>
<dbReference type="GO" id="GO:0005549">
    <property type="term" value="F:odorant binding"/>
    <property type="evidence" value="ECO:0007669"/>
    <property type="project" value="InterPro"/>
</dbReference>
<evidence type="ECO:0000313" key="3">
    <source>
        <dbReference type="Proteomes" id="UP001152799"/>
    </source>
</evidence>